<evidence type="ECO:0000313" key="1">
    <source>
        <dbReference type="EMBL" id="KAK4467575.1"/>
    </source>
</evidence>
<sequence>MKRKLKMVSEDNIDEQMDIKDDSIEKLPFTTTQVPELSPGVANLAIELFYSAMLIAGHKTISYTFTFIKKYAAVIRTLTSAVINLN</sequence>
<dbReference type="Gene3D" id="1.25.40.180">
    <property type="match status" value="1"/>
</dbReference>
<gene>
    <name evidence="1" type="ORF">MN116_008826</name>
</gene>
<name>A0AAE2D219_SCHME</name>
<protein>
    <submittedName>
        <fullName evidence="1">Uncharacterized protein</fullName>
    </submittedName>
</protein>
<evidence type="ECO:0000313" key="2">
    <source>
        <dbReference type="Proteomes" id="UP001292079"/>
    </source>
</evidence>
<reference evidence="1" key="1">
    <citation type="submission" date="2022-04" db="EMBL/GenBank/DDBJ databases">
        <authorList>
            <person name="Xu L."/>
            <person name="Lv Z."/>
        </authorList>
    </citation>
    <scope>NUCLEOTIDE SEQUENCE</scope>
    <source>
        <strain evidence="1">LV_2022a</strain>
    </source>
</reference>
<organism evidence="1 2">
    <name type="scientific">Schistosoma mekongi</name>
    <name type="common">Parasitic worm</name>
    <dbReference type="NCBI Taxonomy" id="38744"/>
    <lineage>
        <taxon>Eukaryota</taxon>
        <taxon>Metazoa</taxon>
        <taxon>Spiralia</taxon>
        <taxon>Lophotrochozoa</taxon>
        <taxon>Platyhelminthes</taxon>
        <taxon>Trematoda</taxon>
        <taxon>Digenea</taxon>
        <taxon>Strigeidida</taxon>
        <taxon>Schistosomatoidea</taxon>
        <taxon>Schistosomatidae</taxon>
        <taxon>Schistosoma</taxon>
    </lineage>
</organism>
<accession>A0AAE2D219</accession>
<dbReference type="SUPFAM" id="SSF48371">
    <property type="entry name" value="ARM repeat"/>
    <property type="match status" value="1"/>
</dbReference>
<dbReference type="EMBL" id="JALJAT010000011">
    <property type="protein sequence ID" value="KAK4467575.1"/>
    <property type="molecule type" value="Genomic_DNA"/>
</dbReference>
<keyword evidence="2" id="KW-1185">Reference proteome</keyword>
<dbReference type="AlphaFoldDB" id="A0AAE2D219"/>
<dbReference type="Proteomes" id="UP001292079">
    <property type="component" value="Unassembled WGS sequence"/>
</dbReference>
<comment type="caution">
    <text evidence="1">The sequence shown here is derived from an EMBL/GenBank/DDBJ whole genome shotgun (WGS) entry which is preliminary data.</text>
</comment>
<dbReference type="InterPro" id="IPR016024">
    <property type="entry name" value="ARM-type_fold"/>
</dbReference>
<proteinExistence type="predicted"/>
<reference evidence="1" key="2">
    <citation type="journal article" date="2023" name="Infect Dis Poverty">
        <title>Chromosome-scale genome of the human blood fluke Schistosoma mekongi and its implications for public health.</title>
        <authorList>
            <person name="Zhou M."/>
            <person name="Xu L."/>
            <person name="Xu D."/>
            <person name="Chen W."/>
            <person name="Khan J."/>
            <person name="Hu Y."/>
            <person name="Huang H."/>
            <person name="Wei H."/>
            <person name="Zhang Y."/>
            <person name="Chusongsang P."/>
            <person name="Tanasarnprasert K."/>
            <person name="Hu X."/>
            <person name="Limpanont Y."/>
            <person name="Lv Z."/>
        </authorList>
    </citation>
    <scope>NUCLEOTIDE SEQUENCE</scope>
    <source>
        <strain evidence="1">LV_2022a</strain>
    </source>
</reference>